<keyword evidence="2" id="KW-0560">Oxidoreductase</keyword>
<evidence type="ECO:0000259" key="3">
    <source>
        <dbReference type="Pfam" id="PF04321"/>
    </source>
</evidence>
<comment type="similarity">
    <text evidence="1 2">Belongs to the dTDP-4-dehydrorhamnose reductase family.</text>
</comment>
<keyword evidence="2" id="KW-0521">NADP</keyword>
<sequence>MSSEMKVLITGASGLLGTALVDHLADDFEVVGVSRKPGFCPKHVSWVLADLLDLSETSKLLQRIQPQAVIHCAALVNVDLCEKDGYVADQLHRRTTEVIVKTLGKWNGRLIYISTDSVFNGRKDDPYTEKDLPDPPNSYARTKLGGELAALSYSESVVLRTNIFGWSRAEKLSFAEWVLKGLVLGIPLTMFTDVAYTPIHVSHLANIILQVLQCISLKGVYHATGSQVLTKYDFAMTMASLFNLENDHIKPISVDDLNLVADRPKNMALLNQALASSLECTIPGAQSGIELMKYQYDTGWVSRIKNRPMKTGYQFWETL</sequence>
<dbReference type="Gene3D" id="3.40.50.720">
    <property type="entry name" value="NAD(P)-binding Rossmann-like Domain"/>
    <property type="match status" value="1"/>
</dbReference>
<comment type="pathway">
    <text evidence="2">Carbohydrate biosynthesis; dTDP-L-rhamnose biosynthesis.</text>
</comment>
<protein>
    <recommendedName>
        <fullName evidence="2">dTDP-4-dehydrorhamnose reductase</fullName>
        <ecNumber evidence="2">1.1.1.133</ecNumber>
    </recommendedName>
</protein>
<dbReference type="EMBL" id="NBYN01000043">
    <property type="protein sequence ID" value="OSO90616.1"/>
    <property type="molecule type" value="Genomic_DNA"/>
</dbReference>
<gene>
    <name evidence="4" type="ORF">B7O87_09350</name>
</gene>
<dbReference type="UniPathway" id="UPA00124"/>
<comment type="function">
    <text evidence="2">Catalyzes the reduction of dTDP-6-deoxy-L-lyxo-4-hexulose to yield dTDP-L-rhamnose.</text>
</comment>
<name>A0A1X4G6H0_9CYAN</name>
<dbReference type="EC" id="1.1.1.133" evidence="2"/>
<dbReference type="PANTHER" id="PTHR10491">
    <property type="entry name" value="DTDP-4-DEHYDRORHAMNOSE REDUCTASE"/>
    <property type="match status" value="1"/>
</dbReference>
<dbReference type="Pfam" id="PF04321">
    <property type="entry name" value="RmlD_sub_bind"/>
    <property type="match status" value="1"/>
</dbReference>
<dbReference type="InterPro" id="IPR029903">
    <property type="entry name" value="RmlD-like-bd"/>
</dbReference>
<dbReference type="SUPFAM" id="SSF51735">
    <property type="entry name" value="NAD(P)-binding Rossmann-fold domains"/>
    <property type="match status" value="1"/>
</dbReference>
<dbReference type="GO" id="GO:0019305">
    <property type="term" value="P:dTDP-rhamnose biosynthetic process"/>
    <property type="evidence" value="ECO:0007669"/>
    <property type="project" value="UniProtKB-UniPathway"/>
</dbReference>
<dbReference type="InterPro" id="IPR005913">
    <property type="entry name" value="dTDP_dehydrorham_reduct"/>
</dbReference>
<dbReference type="PANTHER" id="PTHR10491:SF4">
    <property type="entry name" value="METHIONINE ADENOSYLTRANSFERASE 2 SUBUNIT BETA"/>
    <property type="match status" value="1"/>
</dbReference>
<proteinExistence type="inferred from homology"/>
<evidence type="ECO:0000313" key="5">
    <source>
        <dbReference type="Proteomes" id="UP000192997"/>
    </source>
</evidence>
<comment type="caution">
    <text evidence="4">The sequence shown here is derived from an EMBL/GenBank/DDBJ whole genome shotgun (WGS) entry which is preliminary data.</text>
</comment>
<organism evidence="4 5">
    <name type="scientific">Cylindrospermopsis raciborskii CENA303</name>
    <dbReference type="NCBI Taxonomy" id="1170769"/>
    <lineage>
        <taxon>Bacteria</taxon>
        <taxon>Bacillati</taxon>
        <taxon>Cyanobacteriota</taxon>
        <taxon>Cyanophyceae</taxon>
        <taxon>Nostocales</taxon>
        <taxon>Aphanizomenonaceae</taxon>
        <taxon>Cylindrospermopsis</taxon>
    </lineage>
</organism>
<dbReference type="Proteomes" id="UP000192997">
    <property type="component" value="Unassembled WGS sequence"/>
</dbReference>
<evidence type="ECO:0000313" key="4">
    <source>
        <dbReference type="EMBL" id="OSO90616.1"/>
    </source>
</evidence>
<reference evidence="5" key="1">
    <citation type="submission" date="2017-04" db="EMBL/GenBank/DDBJ databases">
        <authorList>
            <person name="Abreu V.A."/>
            <person name="Popin R.V."/>
            <person name="Rigonato J."/>
            <person name="Andreote A.P."/>
            <person name="Schaker P.C."/>
            <person name="Hoff-Risseti C."/>
            <person name="Alvarenga D.O."/>
            <person name="Varani A.M."/>
            <person name="Fiore M.F."/>
        </authorList>
    </citation>
    <scope>NUCLEOTIDE SEQUENCE [LARGE SCALE GENOMIC DNA]</scope>
    <source>
        <strain evidence="5">CENA303</strain>
    </source>
</reference>
<dbReference type="AlphaFoldDB" id="A0A1X4G6H0"/>
<dbReference type="GO" id="GO:0008831">
    <property type="term" value="F:dTDP-4-dehydrorhamnose reductase activity"/>
    <property type="evidence" value="ECO:0007669"/>
    <property type="project" value="UniProtKB-EC"/>
</dbReference>
<evidence type="ECO:0000256" key="1">
    <source>
        <dbReference type="ARBA" id="ARBA00010944"/>
    </source>
</evidence>
<dbReference type="InterPro" id="IPR036291">
    <property type="entry name" value="NAD(P)-bd_dom_sf"/>
</dbReference>
<evidence type="ECO:0000256" key="2">
    <source>
        <dbReference type="RuleBase" id="RU364082"/>
    </source>
</evidence>
<feature type="domain" description="RmlD-like substrate binding" evidence="3">
    <location>
        <begin position="5"/>
        <end position="290"/>
    </location>
</feature>
<accession>A0A1X4G6H0</accession>
<dbReference type="CDD" id="cd05254">
    <property type="entry name" value="dTDP_HR_like_SDR_e"/>
    <property type="match status" value="1"/>
</dbReference>